<protein>
    <submittedName>
        <fullName evidence="1">Uncharacterized protein</fullName>
    </submittedName>
</protein>
<keyword evidence="2" id="KW-1185">Reference proteome</keyword>
<dbReference type="Proteomes" id="UP001156627">
    <property type="component" value="Unassembled WGS sequence"/>
</dbReference>
<name>A0ABQ5X6E8_9GAMM</name>
<comment type="caution">
    <text evidence="1">The sequence shown here is derived from an EMBL/GenBank/DDBJ whole genome shotgun (WGS) entry which is preliminary data.</text>
</comment>
<organism evidence="1 2">
    <name type="scientific">Dyella flagellata</name>
    <dbReference type="NCBI Taxonomy" id="1867833"/>
    <lineage>
        <taxon>Bacteria</taxon>
        <taxon>Pseudomonadati</taxon>
        <taxon>Pseudomonadota</taxon>
        <taxon>Gammaproteobacteria</taxon>
        <taxon>Lysobacterales</taxon>
        <taxon>Rhodanobacteraceae</taxon>
        <taxon>Dyella</taxon>
    </lineage>
</organism>
<gene>
    <name evidence="1" type="ORF">GCM10007898_07570</name>
</gene>
<reference evidence="2" key="1">
    <citation type="journal article" date="2019" name="Int. J. Syst. Evol. Microbiol.">
        <title>The Global Catalogue of Microorganisms (GCM) 10K type strain sequencing project: providing services to taxonomists for standard genome sequencing and annotation.</title>
        <authorList>
            <consortium name="The Broad Institute Genomics Platform"/>
            <consortium name="The Broad Institute Genome Sequencing Center for Infectious Disease"/>
            <person name="Wu L."/>
            <person name="Ma J."/>
        </authorList>
    </citation>
    <scope>NUCLEOTIDE SEQUENCE [LARGE SCALE GENOMIC DNA]</scope>
    <source>
        <strain evidence="2">NBRC 111981</strain>
    </source>
</reference>
<dbReference type="EMBL" id="BSOA01000003">
    <property type="protein sequence ID" value="GLQ87191.1"/>
    <property type="molecule type" value="Genomic_DNA"/>
</dbReference>
<accession>A0ABQ5X6E8</accession>
<proteinExistence type="predicted"/>
<sequence length="70" mass="7675">MIRWGVIRGLCSISYKLGVSSLLERLASLLPDYSLPCLQGRVGVGLLELAAMFGLIARLLHPTPTLPYYT</sequence>
<evidence type="ECO:0000313" key="1">
    <source>
        <dbReference type="EMBL" id="GLQ87191.1"/>
    </source>
</evidence>
<evidence type="ECO:0000313" key="2">
    <source>
        <dbReference type="Proteomes" id="UP001156627"/>
    </source>
</evidence>